<feature type="compositionally biased region" description="Low complexity" evidence="1">
    <location>
        <begin position="115"/>
        <end position="126"/>
    </location>
</feature>
<organism evidence="3 4">
    <name type="scientific">Pelusios castaneus</name>
    <name type="common">West African mud turtle</name>
    <dbReference type="NCBI Taxonomy" id="367368"/>
    <lineage>
        <taxon>Eukaryota</taxon>
        <taxon>Metazoa</taxon>
        <taxon>Chordata</taxon>
        <taxon>Craniata</taxon>
        <taxon>Vertebrata</taxon>
        <taxon>Euteleostomi</taxon>
        <taxon>Archelosauria</taxon>
        <taxon>Testudinata</taxon>
        <taxon>Testudines</taxon>
        <taxon>Pleurodira</taxon>
        <taxon>Pelomedusidae</taxon>
        <taxon>Pelusios</taxon>
    </lineage>
</organism>
<dbReference type="InterPro" id="IPR036388">
    <property type="entry name" value="WH-like_DNA-bd_sf"/>
</dbReference>
<name>A0A8C8VFL4_9SAUR</name>
<dbReference type="SUPFAM" id="SSF46785">
    <property type="entry name" value="Winged helix' DNA-binding domain"/>
    <property type="match status" value="1"/>
</dbReference>
<dbReference type="AlphaFoldDB" id="A0A8C8VFL4"/>
<accession>A0A8C8VFL4</accession>
<proteinExistence type="predicted"/>
<feature type="region of interest" description="Disordered" evidence="1">
    <location>
        <begin position="108"/>
        <end position="148"/>
    </location>
</feature>
<evidence type="ECO:0000256" key="1">
    <source>
        <dbReference type="SAM" id="MobiDB-lite"/>
    </source>
</evidence>
<dbReference type="GO" id="GO:0003677">
    <property type="term" value="F:DNA binding"/>
    <property type="evidence" value="ECO:0007669"/>
    <property type="project" value="InterPro"/>
</dbReference>
<dbReference type="Proteomes" id="UP000694393">
    <property type="component" value="Unplaced"/>
</dbReference>
<sequence>MAAFFSPSAVLQPGCGAEALPSKKKKKAPISQVILRAAALRPGARGASFVFFRKSLQKAGYDVRRNKGRIRAVLRYFLSKGVLCRLSGRGLSGSFRLQRGGGALAAAKKKGIKGGQSAKKGAAAEGSNHPRGKIQPAAARSTRGCRSPGKIRGTVATRRKAVAVNRVSPWKAFKCLSAEPQIRERRMRVAKLELKTSRAVYQRWIEKRGICNITGC</sequence>
<feature type="domain" description="H15" evidence="2">
    <location>
        <begin position="29"/>
        <end position="97"/>
    </location>
</feature>
<evidence type="ECO:0000313" key="3">
    <source>
        <dbReference type="Ensembl" id="ENSPCEP00000003991.1"/>
    </source>
</evidence>
<evidence type="ECO:0000313" key="4">
    <source>
        <dbReference type="Proteomes" id="UP000694393"/>
    </source>
</evidence>
<dbReference type="InterPro" id="IPR005818">
    <property type="entry name" value="Histone_H1/H5_H15"/>
</dbReference>
<reference evidence="3" key="2">
    <citation type="submission" date="2025-09" db="UniProtKB">
        <authorList>
            <consortium name="Ensembl"/>
        </authorList>
    </citation>
    <scope>IDENTIFICATION</scope>
</reference>
<keyword evidence="4" id="KW-1185">Reference proteome</keyword>
<dbReference type="Ensembl" id="ENSPCET00000004120.1">
    <property type="protein sequence ID" value="ENSPCEP00000003991.1"/>
    <property type="gene ID" value="ENSPCEG00000003201.1"/>
</dbReference>
<dbReference type="Pfam" id="PF00538">
    <property type="entry name" value="Linker_histone"/>
    <property type="match status" value="1"/>
</dbReference>
<protein>
    <recommendedName>
        <fullName evidence="2">H15 domain-containing protein</fullName>
    </recommendedName>
</protein>
<dbReference type="GO" id="GO:0006334">
    <property type="term" value="P:nucleosome assembly"/>
    <property type="evidence" value="ECO:0007669"/>
    <property type="project" value="InterPro"/>
</dbReference>
<dbReference type="InterPro" id="IPR036390">
    <property type="entry name" value="WH_DNA-bd_sf"/>
</dbReference>
<reference evidence="3" key="1">
    <citation type="submission" date="2025-08" db="UniProtKB">
        <authorList>
            <consortium name="Ensembl"/>
        </authorList>
    </citation>
    <scope>IDENTIFICATION</scope>
</reference>
<dbReference type="Gene3D" id="1.10.10.10">
    <property type="entry name" value="Winged helix-like DNA-binding domain superfamily/Winged helix DNA-binding domain"/>
    <property type="match status" value="1"/>
</dbReference>
<dbReference type="GO" id="GO:0000786">
    <property type="term" value="C:nucleosome"/>
    <property type="evidence" value="ECO:0007669"/>
    <property type="project" value="InterPro"/>
</dbReference>
<evidence type="ECO:0000259" key="2">
    <source>
        <dbReference type="Pfam" id="PF00538"/>
    </source>
</evidence>